<dbReference type="AlphaFoldDB" id="A0A8I0MXR9"/>
<dbReference type="EMBL" id="AQHF01000027">
    <property type="protein sequence ID" value="MBE0347781.1"/>
    <property type="molecule type" value="Genomic_DNA"/>
</dbReference>
<gene>
    <name evidence="1" type="ORF">PPEP_a4447</name>
</gene>
<organism evidence="1 2">
    <name type="scientific">Pseudoalteromonas peptidolytica F12-50-A1</name>
    <dbReference type="NCBI Taxonomy" id="1315280"/>
    <lineage>
        <taxon>Bacteria</taxon>
        <taxon>Pseudomonadati</taxon>
        <taxon>Pseudomonadota</taxon>
        <taxon>Gammaproteobacteria</taxon>
        <taxon>Alteromonadales</taxon>
        <taxon>Pseudoalteromonadaceae</taxon>
        <taxon>Pseudoalteromonas</taxon>
    </lineage>
</organism>
<reference evidence="1 2" key="1">
    <citation type="submission" date="2015-06" db="EMBL/GenBank/DDBJ databases">
        <title>Genome sequence of Pseudoalteromonas peptidolytica.</title>
        <authorList>
            <person name="Xie B.-B."/>
            <person name="Rong J.-C."/>
            <person name="Qin Q.-L."/>
            <person name="Zhang Y.-Z."/>
        </authorList>
    </citation>
    <scope>NUCLEOTIDE SEQUENCE [LARGE SCALE GENOMIC DNA]</scope>
    <source>
        <strain evidence="1 2">F12-50-A1</strain>
    </source>
</reference>
<dbReference type="RefSeq" id="WP_192503277.1">
    <property type="nucleotide sequence ID" value="NZ_AQHF01000027.1"/>
</dbReference>
<evidence type="ECO:0000313" key="1">
    <source>
        <dbReference type="EMBL" id="MBE0347781.1"/>
    </source>
</evidence>
<proteinExistence type="predicted"/>
<sequence>MLRHSIKLTHADLTYRDSALDDKKVCQLKHIIAKSFADIDVDAYFEYYFEQDAKVKRRLRLFFLDCNIVGYCLLTFDDSHHHFCLVGASAAFLPEHRGQNSTFAFSLSEVFKYYLRNPLRRVLYADTMLSPAMFRAMAKNIAQVYPNQTPPDRAIAELYNEINSEGLISAENGLRCLKAVGRKTNYSNAEIARFRESQKAEIALYCRVNPNFDKGIALVTIIPITFTQFVLTLKKMIWRAVFQK</sequence>
<keyword evidence="2" id="KW-1185">Reference proteome</keyword>
<protein>
    <submittedName>
        <fullName evidence="1">Uncharacterized protein</fullName>
    </submittedName>
</protein>
<accession>A0A8I0MXR9</accession>
<evidence type="ECO:0000313" key="2">
    <source>
        <dbReference type="Proteomes" id="UP000660708"/>
    </source>
</evidence>
<comment type="caution">
    <text evidence="1">The sequence shown here is derived from an EMBL/GenBank/DDBJ whole genome shotgun (WGS) entry which is preliminary data.</text>
</comment>
<dbReference type="Proteomes" id="UP000660708">
    <property type="component" value="Unassembled WGS sequence"/>
</dbReference>
<name>A0A8I0MXR9_9GAMM</name>